<dbReference type="SUPFAM" id="SSF51197">
    <property type="entry name" value="Clavaminate synthase-like"/>
    <property type="match status" value="1"/>
</dbReference>
<keyword evidence="1" id="KW-0812">Transmembrane</keyword>
<accession>A0A0L8FKB3</accession>
<reference evidence="2" key="1">
    <citation type="submission" date="2015-07" db="EMBL/GenBank/DDBJ databases">
        <title>MeaNS - Measles Nucleotide Surveillance Program.</title>
        <authorList>
            <person name="Tran T."/>
            <person name="Druce J."/>
        </authorList>
    </citation>
    <scope>NUCLEOTIDE SEQUENCE</scope>
    <source>
        <strain evidence="2">UCB-OBI-ISO-001</strain>
        <tissue evidence="2">Gonad</tissue>
    </source>
</reference>
<dbReference type="OrthoDB" id="10063099at2759"/>
<protein>
    <recommendedName>
        <fullName evidence="3">Cupin-like domain-containing protein</fullName>
    </recommendedName>
</protein>
<dbReference type="InterPro" id="IPR050910">
    <property type="entry name" value="JMJD6_ArgDemeth/LysHydrox"/>
</dbReference>
<dbReference type="PANTHER" id="PTHR12480">
    <property type="entry name" value="ARGININE DEMETHYLASE AND LYSYL-HYDROXYLASE JMJD"/>
    <property type="match status" value="1"/>
</dbReference>
<dbReference type="GO" id="GO:0016706">
    <property type="term" value="F:2-oxoglutarate-dependent dioxygenase activity"/>
    <property type="evidence" value="ECO:0007669"/>
    <property type="project" value="TreeGrafter"/>
</dbReference>
<keyword evidence="1" id="KW-0472">Membrane</keyword>
<keyword evidence="1" id="KW-1133">Transmembrane helix</keyword>
<dbReference type="EMBL" id="KQ429904">
    <property type="protein sequence ID" value="KOF64958.1"/>
    <property type="molecule type" value="Genomic_DNA"/>
</dbReference>
<dbReference type="Gene3D" id="2.60.120.650">
    <property type="entry name" value="Cupin"/>
    <property type="match status" value="1"/>
</dbReference>
<dbReference type="PANTHER" id="PTHR12480:SF19">
    <property type="entry name" value="CUPIN-LIKE DOMAIN-CONTAINING PROTEIN"/>
    <property type="match status" value="1"/>
</dbReference>
<evidence type="ECO:0008006" key="3">
    <source>
        <dbReference type="Google" id="ProtNLM"/>
    </source>
</evidence>
<dbReference type="KEGG" id="obi:106882809"/>
<name>A0A0L8FKB3_OCTBM</name>
<gene>
    <name evidence="2" type="ORF">OCBIM_22016510mg</name>
</gene>
<evidence type="ECO:0000313" key="2">
    <source>
        <dbReference type="EMBL" id="KOF64958.1"/>
    </source>
</evidence>
<sequence>MESSQMSTDKTISSNGETPRVLFQRLYERATQLGIDGHHLSTLSCITDIRPKTKKQIEEEEERIANGGLVWSRTTRYFMYAILLLLASIFCVFFLNVPVSGEQVTSWWFSFNDYNLYNERCLIDVHESIALLFRPPADCKFCRNVTHVDRVSGISVADFEKQYAYSGRPVIITDGMKNWTALDVFSFEFFKGIYGEDSPALSSSERNCQFFPYQTKFKNLGEVFQMDPARVNLTDSSNPWYIGWSNCDIVAGGILRQHYSKPYFLPAVSESSRTDWIFMGTPGYGAEMHVDNVGDPSWQAQVTGHKKWQLEPPPECYYECVASINVVVNPGEIIVLDTNIWFHSTKNVGSDLSITIGSEYD</sequence>
<organism evidence="2">
    <name type="scientific">Octopus bimaculoides</name>
    <name type="common">California two-spotted octopus</name>
    <dbReference type="NCBI Taxonomy" id="37653"/>
    <lineage>
        <taxon>Eukaryota</taxon>
        <taxon>Metazoa</taxon>
        <taxon>Spiralia</taxon>
        <taxon>Lophotrochozoa</taxon>
        <taxon>Mollusca</taxon>
        <taxon>Cephalopoda</taxon>
        <taxon>Coleoidea</taxon>
        <taxon>Octopodiformes</taxon>
        <taxon>Octopoda</taxon>
        <taxon>Incirrata</taxon>
        <taxon>Octopodidae</taxon>
        <taxon>Octopus</taxon>
    </lineage>
</organism>
<dbReference type="OMA" id="EPPRECH"/>
<proteinExistence type="predicted"/>
<dbReference type="STRING" id="37653.A0A0L8FKB3"/>
<dbReference type="AlphaFoldDB" id="A0A0L8FKB3"/>
<feature type="transmembrane region" description="Helical" evidence="1">
    <location>
        <begin position="77"/>
        <end position="95"/>
    </location>
</feature>
<evidence type="ECO:0000256" key="1">
    <source>
        <dbReference type="SAM" id="Phobius"/>
    </source>
</evidence>